<evidence type="ECO:0000313" key="2">
    <source>
        <dbReference type="Proteomes" id="UP000696573"/>
    </source>
</evidence>
<dbReference type="SUPFAM" id="SSF52047">
    <property type="entry name" value="RNI-like"/>
    <property type="match status" value="1"/>
</dbReference>
<dbReference type="InterPro" id="IPR032675">
    <property type="entry name" value="LRR_dom_sf"/>
</dbReference>
<reference evidence="1" key="1">
    <citation type="submission" date="2021-10" db="EMBL/GenBank/DDBJ databases">
        <authorList>
            <person name="Piombo E."/>
        </authorList>
    </citation>
    <scope>NUCLEOTIDE SEQUENCE</scope>
</reference>
<accession>A0A9N9VXT3</accession>
<dbReference type="AlphaFoldDB" id="A0A9N9VXT3"/>
<name>A0A9N9VXT3_9HYPO</name>
<gene>
    <name evidence="1" type="ORF">CRHIZ90672A_00010451</name>
</gene>
<dbReference type="EMBL" id="CABFNQ020000758">
    <property type="protein sequence ID" value="CAH0036492.1"/>
    <property type="molecule type" value="Genomic_DNA"/>
</dbReference>
<keyword evidence="2" id="KW-1185">Reference proteome</keyword>
<dbReference type="Proteomes" id="UP000696573">
    <property type="component" value="Unassembled WGS sequence"/>
</dbReference>
<dbReference type="Gene3D" id="3.80.10.10">
    <property type="entry name" value="Ribonuclease Inhibitor"/>
    <property type="match status" value="1"/>
</dbReference>
<protein>
    <submittedName>
        <fullName evidence="1">Uncharacterized protein</fullName>
    </submittedName>
</protein>
<evidence type="ECO:0000313" key="1">
    <source>
        <dbReference type="EMBL" id="CAH0036492.1"/>
    </source>
</evidence>
<proteinExistence type="predicted"/>
<dbReference type="OrthoDB" id="5142209at2759"/>
<sequence>MVFLPGPSSEDFPWDVPRCIQCALEPVIAYNGSNLPTTALLLYATMVEKIFLFPSDPEGIEVRWIVTSWQPQGQPHDLGIDLGSDLTLELGPFANYGLPCLKELYVDQEKDENWPINLLDFLKKPGLSIFHLNHARSLTKLFVPQPLEDSLSSVYELKLSDCYMESQSLENILRSCPRLRVLSVHVAKPDWVEQMAGQPDSHIFWTINLEHVGQALRDFGKSLTDLHLDFSNFKLARPISGRIGPLRSMPKLRHIQCHRNDLILAQELGEEQEGDTLPPLDSVLPSSIATLNINYMEHDTLLSPPKNAISAEIEKLLSSTRLQYLERVRIQRYIPGTEDEPILFQTEMPDWSFDFKKTPCESRNGFIEYLCFDRFGRCNVACN</sequence>
<organism evidence="1 2">
    <name type="scientific">Clonostachys rhizophaga</name>
    <dbReference type="NCBI Taxonomy" id="160324"/>
    <lineage>
        <taxon>Eukaryota</taxon>
        <taxon>Fungi</taxon>
        <taxon>Dikarya</taxon>
        <taxon>Ascomycota</taxon>
        <taxon>Pezizomycotina</taxon>
        <taxon>Sordariomycetes</taxon>
        <taxon>Hypocreomycetidae</taxon>
        <taxon>Hypocreales</taxon>
        <taxon>Bionectriaceae</taxon>
        <taxon>Clonostachys</taxon>
    </lineage>
</organism>
<comment type="caution">
    <text evidence="1">The sequence shown here is derived from an EMBL/GenBank/DDBJ whole genome shotgun (WGS) entry which is preliminary data.</text>
</comment>